<evidence type="ECO:0000313" key="3">
    <source>
        <dbReference type="Proteomes" id="UP001597506"/>
    </source>
</evidence>
<accession>A0ABW5RR29</accession>
<comment type="caution">
    <text evidence="2">The sequence shown here is derived from an EMBL/GenBank/DDBJ whole genome shotgun (WGS) entry which is preliminary data.</text>
</comment>
<organism evidence="2 3">
    <name type="scientific">Bacillus seohaeanensis</name>
    <dbReference type="NCBI Taxonomy" id="284580"/>
    <lineage>
        <taxon>Bacteria</taxon>
        <taxon>Bacillati</taxon>
        <taxon>Bacillota</taxon>
        <taxon>Bacilli</taxon>
        <taxon>Bacillales</taxon>
        <taxon>Bacillaceae</taxon>
        <taxon>Bacillus</taxon>
    </lineage>
</organism>
<dbReference type="Proteomes" id="UP001597506">
    <property type="component" value="Unassembled WGS sequence"/>
</dbReference>
<reference evidence="3" key="1">
    <citation type="journal article" date="2019" name="Int. J. Syst. Evol. Microbiol.">
        <title>The Global Catalogue of Microorganisms (GCM) 10K type strain sequencing project: providing services to taxonomists for standard genome sequencing and annotation.</title>
        <authorList>
            <consortium name="The Broad Institute Genomics Platform"/>
            <consortium name="The Broad Institute Genome Sequencing Center for Infectious Disease"/>
            <person name="Wu L."/>
            <person name="Ma J."/>
        </authorList>
    </citation>
    <scope>NUCLEOTIDE SEQUENCE [LARGE SCALE GENOMIC DNA]</scope>
    <source>
        <strain evidence="3">KCTC 3913</strain>
    </source>
</reference>
<feature type="coiled-coil region" evidence="1">
    <location>
        <begin position="30"/>
        <end position="64"/>
    </location>
</feature>
<gene>
    <name evidence="2" type="ORF">ACFSUL_10285</name>
</gene>
<dbReference type="RefSeq" id="WP_377935073.1">
    <property type="nucleotide sequence ID" value="NZ_JBHUMF010000025.1"/>
</dbReference>
<proteinExistence type="predicted"/>
<evidence type="ECO:0000256" key="1">
    <source>
        <dbReference type="SAM" id="Coils"/>
    </source>
</evidence>
<name>A0ABW5RR29_9BACI</name>
<sequence>MLPKQDILLKLAEIEEGIDQLEIGLFNRINEEKRNKEVSLRANVEKAEAKLAVLDKMLDNNTNTVKKESLFKVQNLELSYKTT</sequence>
<protein>
    <submittedName>
        <fullName evidence="2">Uncharacterized protein</fullName>
    </submittedName>
</protein>
<keyword evidence="3" id="KW-1185">Reference proteome</keyword>
<keyword evidence="1" id="KW-0175">Coiled coil</keyword>
<evidence type="ECO:0000313" key="2">
    <source>
        <dbReference type="EMBL" id="MFD2681133.1"/>
    </source>
</evidence>
<dbReference type="EMBL" id="JBHUMF010000025">
    <property type="protein sequence ID" value="MFD2681133.1"/>
    <property type="molecule type" value="Genomic_DNA"/>
</dbReference>